<evidence type="ECO:0000313" key="2">
    <source>
        <dbReference type="EMBL" id="EEV19851.1"/>
    </source>
</evidence>
<keyword evidence="1" id="KW-0472">Membrane</keyword>
<keyword evidence="1" id="KW-1133">Transmembrane helix</keyword>
<name>C8PSI1_9SPIR</name>
<dbReference type="eggNOG" id="ENOG5030RR9">
    <property type="taxonomic scope" value="Bacteria"/>
</dbReference>
<organism evidence="2 3">
    <name type="scientific">Treponema vincentii ATCC 35580</name>
    <dbReference type="NCBI Taxonomy" id="596324"/>
    <lineage>
        <taxon>Bacteria</taxon>
        <taxon>Pseudomonadati</taxon>
        <taxon>Spirochaetota</taxon>
        <taxon>Spirochaetia</taxon>
        <taxon>Spirochaetales</taxon>
        <taxon>Treponemataceae</taxon>
        <taxon>Treponema</taxon>
    </lineage>
</organism>
<accession>C8PSI1</accession>
<proteinExistence type="predicted"/>
<dbReference type="Proteomes" id="UP000004509">
    <property type="component" value="Unassembled WGS sequence"/>
</dbReference>
<evidence type="ECO:0000256" key="1">
    <source>
        <dbReference type="SAM" id="Phobius"/>
    </source>
</evidence>
<protein>
    <submittedName>
        <fullName evidence="2">Uncharacterized protein</fullName>
    </submittedName>
</protein>
<dbReference type="AlphaFoldDB" id="C8PSI1"/>
<gene>
    <name evidence="2" type="ORF">TREVI0001_1348</name>
</gene>
<keyword evidence="1" id="KW-0812">Transmembrane</keyword>
<dbReference type="RefSeq" id="WP_006189557.1">
    <property type="nucleotide sequence ID" value="NZ_ACYH01000049.1"/>
</dbReference>
<sequence length="180" mass="20269">MNDQPDSWSEGGGSCLRYDRSERLKRAPEAVQQMYEPDYIKKISLLKSLTATRSSRSVLFAIVAVFALTFMSFLLKTDRQSGKIQGVPVKLEYLTQQEYLYVNISFGATEQRDDYTLPLTVRITASNRDTEEKESKTVDAIYIGSALSVPVQFPAHTYKQLEAVILTDGKALSLRSTVKK</sequence>
<dbReference type="EMBL" id="ACYH01000049">
    <property type="protein sequence ID" value="EEV19851.1"/>
    <property type="molecule type" value="Genomic_DNA"/>
</dbReference>
<reference evidence="2 3" key="1">
    <citation type="submission" date="2009-07" db="EMBL/GenBank/DDBJ databases">
        <authorList>
            <person name="Madupu R."/>
            <person name="Sebastian Y."/>
            <person name="Durkin A.S."/>
            <person name="Torralba M."/>
            <person name="Methe B."/>
            <person name="Sutton G.G."/>
            <person name="Strausberg R.L."/>
            <person name="Nelson K.E."/>
        </authorList>
    </citation>
    <scope>NUCLEOTIDE SEQUENCE [LARGE SCALE GENOMIC DNA]</scope>
    <source>
        <strain evidence="2 3">ATCC 35580</strain>
    </source>
</reference>
<evidence type="ECO:0000313" key="3">
    <source>
        <dbReference type="Proteomes" id="UP000004509"/>
    </source>
</evidence>
<dbReference type="OrthoDB" id="359755at2"/>
<comment type="caution">
    <text evidence="2">The sequence shown here is derived from an EMBL/GenBank/DDBJ whole genome shotgun (WGS) entry which is preliminary data.</text>
</comment>
<dbReference type="STRING" id="596324.TREVI0001_1348"/>
<feature type="transmembrane region" description="Helical" evidence="1">
    <location>
        <begin position="57"/>
        <end position="75"/>
    </location>
</feature>